<accession>A0A9P4IQ00</accession>
<organism evidence="1 2">
    <name type="scientific">Myriangium duriaei CBS 260.36</name>
    <dbReference type="NCBI Taxonomy" id="1168546"/>
    <lineage>
        <taxon>Eukaryota</taxon>
        <taxon>Fungi</taxon>
        <taxon>Dikarya</taxon>
        <taxon>Ascomycota</taxon>
        <taxon>Pezizomycotina</taxon>
        <taxon>Dothideomycetes</taxon>
        <taxon>Dothideomycetidae</taxon>
        <taxon>Myriangiales</taxon>
        <taxon>Myriangiaceae</taxon>
        <taxon>Myriangium</taxon>
    </lineage>
</organism>
<name>A0A9P4IQ00_9PEZI</name>
<keyword evidence="2" id="KW-1185">Reference proteome</keyword>
<evidence type="ECO:0000313" key="2">
    <source>
        <dbReference type="Proteomes" id="UP000799439"/>
    </source>
</evidence>
<gene>
    <name evidence="1" type="ORF">K461DRAFT_302318</name>
</gene>
<sequence>MTSTALPSRKHSDTSLRSYAARGLSIQYSDAHDRNGDGGRKCGFWCTANEYIELPIPAPHFRRRISISVSSRRFVQQLTALRQRYNIIPEAAARSNVVATRPVRLLLAVARNEGQTTHPASNWPPRLFACLPCHVQVMVVPQRVTPALLYILPHSSHHGESDFPPSGACSGMLTGFAEGSGGTCDLDAMLIATLHCMRRAQVLLHLLDQEASKQSRDGQVLGFGVENRRGQSETLCAASVTPS</sequence>
<comment type="caution">
    <text evidence="1">The sequence shown here is derived from an EMBL/GenBank/DDBJ whole genome shotgun (WGS) entry which is preliminary data.</text>
</comment>
<dbReference type="EMBL" id="ML996094">
    <property type="protein sequence ID" value="KAF2147968.1"/>
    <property type="molecule type" value="Genomic_DNA"/>
</dbReference>
<proteinExistence type="predicted"/>
<dbReference type="AlphaFoldDB" id="A0A9P4IQ00"/>
<dbReference type="Proteomes" id="UP000799439">
    <property type="component" value="Unassembled WGS sequence"/>
</dbReference>
<reference evidence="1" key="1">
    <citation type="journal article" date="2020" name="Stud. Mycol.">
        <title>101 Dothideomycetes genomes: a test case for predicting lifestyles and emergence of pathogens.</title>
        <authorList>
            <person name="Haridas S."/>
            <person name="Albert R."/>
            <person name="Binder M."/>
            <person name="Bloem J."/>
            <person name="Labutti K."/>
            <person name="Salamov A."/>
            <person name="Andreopoulos B."/>
            <person name="Baker S."/>
            <person name="Barry K."/>
            <person name="Bills G."/>
            <person name="Bluhm B."/>
            <person name="Cannon C."/>
            <person name="Castanera R."/>
            <person name="Culley D."/>
            <person name="Daum C."/>
            <person name="Ezra D."/>
            <person name="Gonzalez J."/>
            <person name="Henrissat B."/>
            <person name="Kuo A."/>
            <person name="Liang C."/>
            <person name="Lipzen A."/>
            <person name="Lutzoni F."/>
            <person name="Magnuson J."/>
            <person name="Mondo S."/>
            <person name="Nolan M."/>
            <person name="Ohm R."/>
            <person name="Pangilinan J."/>
            <person name="Park H.-J."/>
            <person name="Ramirez L."/>
            <person name="Alfaro M."/>
            <person name="Sun H."/>
            <person name="Tritt A."/>
            <person name="Yoshinaga Y."/>
            <person name="Zwiers L.-H."/>
            <person name="Turgeon B."/>
            <person name="Goodwin S."/>
            <person name="Spatafora J."/>
            <person name="Crous P."/>
            <person name="Grigoriev I."/>
        </authorList>
    </citation>
    <scope>NUCLEOTIDE SEQUENCE</scope>
    <source>
        <strain evidence="1">CBS 260.36</strain>
    </source>
</reference>
<protein>
    <submittedName>
        <fullName evidence="1">Uncharacterized protein</fullName>
    </submittedName>
</protein>
<evidence type="ECO:0000313" key="1">
    <source>
        <dbReference type="EMBL" id="KAF2147968.1"/>
    </source>
</evidence>